<reference evidence="2" key="1">
    <citation type="journal article" date="2014" name="Genome Biol. Evol.">
        <title>The mitochondrial genome of the glomeromycete Rhizophagus sp. DAOM 213198 reveals an unusual organization consisting of two circular chromosomes.</title>
        <authorList>
            <person name="Nadimi M."/>
            <person name="Stefani F.O."/>
            <person name="Hijri M."/>
        </authorList>
    </citation>
    <scope>NUCLEOTIDE SEQUENCE</scope>
    <source>
        <strain evidence="2">DAOM213198</strain>
    </source>
</reference>
<evidence type="ECO:0000313" key="2">
    <source>
        <dbReference type="EMBL" id="AHM25008.1"/>
    </source>
</evidence>
<feature type="transmembrane region" description="Helical" evidence="1">
    <location>
        <begin position="37"/>
        <end position="56"/>
    </location>
</feature>
<protein>
    <submittedName>
        <fullName evidence="2">Truncated DNA polymerase</fullName>
    </submittedName>
</protein>
<keyword evidence="1" id="KW-0812">Transmembrane</keyword>
<geneLocation type="mitochondrion" evidence="2"/>
<keyword evidence="1" id="KW-1133">Transmembrane helix</keyword>
<name>A0A0A7BVC4_9GLOM</name>
<dbReference type="EMBL" id="KF591216">
    <property type="protein sequence ID" value="AHM25008.1"/>
    <property type="molecule type" value="Genomic_DNA"/>
</dbReference>
<sequence>MDFSNSEWDGYLHQSYCGGIVDIYKPNRPYILFINNFAKFLIVGWLFSWASTFIWFRVAISSLKVFIPLWKE</sequence>
<dbReference type="AlphaFoldDB" id="A0A0A7BVC4"/>
<organism evidence="2">
    <name type="scientific">Rhizophagus sp. DAOM 213198</name>
    <dbReference type="NCBI Taxonomy" id="1417302"/>
    <lineage>
        <taxon>Eukaryota</taxon>
        <taxon>Fungi</taxon>
        <taxon>Fungi incertae sedis</taxon>
        <taxon>Mucoromycota</taxon>
        <taxon>Glomeromycotina</taxon>
        <taxon>Glomeromycetes</taxon>
        <taxon>Glomerales</taxon>
        <taxon>Glomeraceae</taxon>
        <taxon>Rhizophagus</taxon>
    </lineage>
</organism>
<proteinExistence type="predicted"/>
<accession>A0A0A7BVC4</accession>
<evidence type="ECO:0000256" key="1">
    <source>
        <dbReference type="SAM" id="Phobius"/>
    </source>
</evidence>
<gene>
    <name evidence="2" type="primary">dpo</name>
</gene>
<keyword evidence="2" id="KW-0496">Mitochondrion</keyword>
<keyword evidence="1" id="KW-0472">Membrane</keyword>